<evidence type="ECO:0000259" key="1">
    <source>
        <dbReference type="Pfam" id="PF13460"/>
    </source>
</evidence>
<dbReference type="RefSeq" id="WP_042482046.1">
    <property type="nucleotide sequence ID" value="NZ_CBCRWT010000054.1"/>
</dbReference>
<dbReference type="Gene3D" id="3.40.50.720">
    <property type="entry name" value="NAD(P)-binding Rossmann-like Domain"/>
    <property type="match status" value="1"/>
</dbReference>
<feature type="domain" description="NAD(P)-binding" evidence="1">
    <location>
        <begin position="9"/>
        <end position="180"/>
    </location>
</feature>
<dbReference type="PANTHER" id="PTHR43162">
    <property type="match status" value="1"/>
</dbReference>
<dbReference type="AlphaFoldDB" id="A0A2J8I487"/>
<accession>A0A2J8I487</accession>
<comment type="caution">
    <text evidence="2">The sequence shown here is derived from an EMBL/GenBank/DDBJ whole genome shotgun (WGS) entry which is preliminary data.</text>
</comment>
<dbReference type="EMBL" id="POSK01000004">
    <property type="protein sequence ID" value="PNI05342.1"/>
    <property type="molecule type" value="Genomic_DNA"/>
</dbReference>
<dbReference type="SUPFAM" id="SSF51735">
    <property type="entry name" value="NAD(P)-binding Rossmann-fold domains"/>
    <property type="match status" value="1"/>
</dbReference>
<organism evidence="2 3">
    <name type="scientific">Vibrio diazotrophicus</name>
    <dbReference type="NCBI Taxonomy" id="685"/>
    <lineage>
        <taxon>Bacteria</taxon>
        <taxon>Pseudomonadati</taxon>
        <taxon>Pseudomonadota</taxon>
        <taxon>Gammaproteobacteria</taxon>
        <taxon>Vibrionales</taxon>
        <taxon>Vibrionaceae</taxon>
        <taxon>Vibrio</taxon>
    </lineage>
</organism>
<proteinExistence type="predicted"/>
<reference evidence="2 3" key="1">
    <citation type="submission" date="2018-01" db="EMBL/GenBank/DDBJ databases">
        <title>Draft genome sequences of six Vibrio diazotrophicus strains isolated from deep-sea sediments of the Baltic Sea.</title>
        <authorList>
            <person name="Castillo D."/>
            <person name="Vandieken V."/>
            <person name="Chiang O."/>
            <person name="Middelboe M."/>
        </authorList>
    </citation>
    <scope>NUCLEOTIDE SEQUENCE [LARGE SCALE GENOMIC DNA]</scope>
    <source>
        <strain evidence="2 3">60.27F</strain>
    </source>
</reference>
<dbReference type="GeneID" id="94024972"/>
<evidence type="ECO:0000313" key="2">
    <source>
        <dbReference type="EMBL" id="PNI05342.1"/>
    </source>
</evidence>
<evidence type="ECO:0000313" key="3">
    <source>
        <dbReference type="Proteomes" id="UP000236449"/>
    </source>
</evidence>
<gene>
    <name evidence="2" type="ORF">C1N32_08130</name>
</gene>
<dbReference type="InterPro" id="IPR036291">
    <property type="entry name" value="NAD(P)-bd_dom_sf"/>
</dbReference>
<dbReference type="InterPro" id="IPR051604">
    <property type="entry name" value="Ergot_Alk_Oxidoreductase"/>
</dbReference>
<dbReference type="Pfam" id="PF13460">
    <property type="entry name" value="NAD_binding_10"/>
    <property type="match status" value="1"/>
</dbReference>
<name>A0A2J8I487_VIBDI</name>
<dbReference type="Proteomes" id="UP000236449">
    <property type="component" value="Unassembled WGS sequence"/>
</dbReference>
<protein>
    <submittedName>
        <fullName evidence="2">NAD(P)-dependent oxidoreductase</fullName>
    </submittedName>
</protein>
<sequence>MKRIAIIGAGWLGLPLAKQLDTLGHSVIASRTSDSGLLELEKNGIAGFVCDLNNPQALADTLSEYNIDTVVGSFPPGFRRGQGDEYITQWQALTEQASSAGVSKLVMISSTTVYPDRAQDMYEQDASLELATNNDEFSANAKKMLQAEQTVIDSGLDYVIVRCSGLIGPDRHPARFASRLKQVSRLAPANMLHLYDAIGATVFAIEHLNHTVVNATTPATVSKAEFYQAALKAANLDEELPPIVDVADKRIVSDKLIKAGYKFHYSHTLEAL</sequence>
<dbReference type="InterPro" id="IPR016040">
    <property type="entry name" value="NAD(P)-bd_dom"/>
</dbReference>
<dbReference type="PANTHER" id="PTHR43162:SF1">
    <property type="entry name" value="PRESTALK A DIFFERENTIATION PROTEIN A"/>
    <property type="match status" value="1"/>
</dbReference>
<dbReference type="OrthoDB" id="751203at2"/>